<protein>
    <submittedName>
        <fullName evidence="1">Uncharacterized protein</fullName>
    </submittedName>
</protein>
<keyword evidence="2" id="KW-1185">Reference proteome</keyword>
<dbReference type="Proteomes" id="UP000835052">
    <property type="component" value="Unassembled WGS sequence"/>
</dbReference>
<accession>A0A8S1HEV4</accession>
<proteinExistence type="predicted"/>
<dbReference type="EMBL" id="CAJGYM010000043">
    <property type="protein sequence ID" value="CAD6194264.1"/>
    <property type="molecule type" value="Genomic_DNA"/>
</dbReference>
<name>A0A8S1HEV4_9PELO</name>
<evidence type="ECO:0000313" key="2">
    <source>
        <dbReference type="Proteomes" id="UP000835052"/>
    </source>
</evidence>
<comment type="caution">
    <text evidence="1">The sequence shown here is derived from an EMBL/GenBank/DDBJ whole genome shotgun (WGS) entry which is preliminary data.</text>
</comment>
<organism evidence="1 2">
    <name type="scientific">Caenorhabditis auriculariae</name>
    <dbReference type="NCBI Taxonomy" id="2777116"/>
    <lineage>
        <taxon>Eukaryota</taxon>
        <taxon>Metazoa</taxon>
        <taxon>Ecdysozoa</taxon>
        <taxon>Nematoda</taxon>
        <taxon>Chromadorea</taxon>
        <taxon>Rhabditida</taxon>
        <taxon>Rhabditina</taxon>
        <taxon>Rhabditomorpha</taxon>
        <taxon>Rhabditoidea</taxon>
        <taxon>Rhabditidae</taxon>
        <taxon>Peloderinae</taxon>
        <taxon>Caenorhabditis</taxon>
    </lineage>
</organism>
<reference evidence="1" key="1">
    <citation type="submission" date="2020-10" db="EMBL/GenBank/DDBJ databases">
        <authorList>
            <person name="Kikuchi T."/>
        </authorList>
    </citation>
    <scope>NUCLEOTIDE SEQUENCE</scope>
    <source>
        <strain evidence="1">NKZ352</strain>
    </source>
</reference>
<evidence type="ECO:0000313" key="1">
    <source>
        <dbReference type="EMBL" id="CAD6194264.1"/>
    </source>
</evidence>
<dbReference type="AlphaFoldDB" id="A0A8S1HEV4"/>
<gene>
    <name evidence="1" type="ORF">CAUJ_LOCUS10183</name>
</gene>
<sequence>MPYPSKAAALLKLGMNKDGRVSGKGHAETATLHSPLWPMSNREARPDVWSPQKQANVVVVNGGGTPDAMNNPTKLDHLQCRRRFDSST</sequence>